<reference evidence="2 3" key="1">
    <citation type="submission" date="2020-01" db="EMBL/GenBank/DDBJ databases">
        <title>Natronorubrum sp. JWXQ-INN 674 isolated from Inner Mongolia Autonomous Region of China.</title>
        <authorList>
            <person name="Xue Q."/>
        </authorList>
    </citation>
    <scope>NUCLEOTIDE SEQUENCE [LARGE SCALE GENOMIC DNA]</scope>
    <source>
        <strain evidence="2 3">JWXQ-INN-674</strain>
    </source>
</reference>
<comment type="caution">
    <text evidence="2">The sequence shown here is derived from an EMBL/GenBank/DDBJ whole genome shotgun (WGS) entry which is preliminary data.</text>
</comment>
<dbReference type="Proteomes" id="UP000434101">
    <property type="component" value="Unassembled WGS sequence"/>
</dbReference>
<gene>
    <name evidence="2" type="ORF">GS429_01400</name>
</gene>
<evidence type="ECO:0000313" key="3">
    <source>
        <dbReference type="Proteomes" id="UP000434101"/>
    </source>
</evidence>
<dbReference type="OrthoDB" id="204517at2157"/>
<name>A0A6B0VI24_9EURY</name>
<feature type="region of interest" description="Disordered" evidence="1">
    <location>
        <begin position="60"/>
        <end position="82"/>
    </location>
</feature>
<proteinExistence type="predicted"/>
<keyword evidence="3" id="KW-1185">Reference proteome</keyword>
<sequence length="267" mass="29456">MQPSPTIWQLILLSVSSCDSDKGMIPMDSHMRRRQYLFTSVGLATTIGAWGGYGSAGYQAEDDEPVCPPDDGNTDAEGNGDPEIELRDHELVVEEDDFSTDAYISAEVANVGDALSGQIDLEADWYDDDGNYLDDNQEWLQTLEAGETWLAHLHHLGDSEDVADYELEMEIDDEIPAVPDGFVLEESEMQVGDRSAEIDGLVANETGDEISYIEAIAIIYDEDCVVLGSARTNETGIPAEETWAFDISWRGRDRIEEAAAHRIVLSD</sequence>
<evidence type="ECO:0000313" key="2">
    <source>
        <dbReference type="EMBL" id="MXV60747.1"/>
    </source>
</evidence>
<dbReference type="InterPro" id="IPR047676">
    <property type="entry name" value="FxLYD_dom"/>
</dbReference>
<dbReference type="RefSeq" id="WP_201293931.1">
    <property type="nucleotide sequence ID" value="NZ_WUYX01000005.1"/>
</dbReference>
<accession>A0A6B0VI24</accession>
<dbReference type="AlphaFoldDB" id="A0A6B0VI24"/>
<evidence type="ECO:0000256" key="1">
    <source>
        <dbReference type="SAM" id="MobiDB-lite"/>
    </source>
</evidence>
<protein>
    <submittedName>
        <fullName evidence="2">Uncharacterized protein</fullName>
    </submittedName>
</protein>
<organism evidence="2 3">
    <name type="scientific">Natronorubrum halalkaliphilum</name>
    <dbReference type="NCBI Taxonomy" id="2691917"/>
    <lineage>
        <taxon>Archaea</taxon>
        <taxon>Methanobacteriati</taxon>
        <taxon>Methanobacteriota</taxon>
        <taxon>Stenosarchaea group</taxon>
        <taxon>Halobacteria</taxon>
        <taxon>Halobacteriales</taxon>
        <taxon>Natrialbaceae</taxon>
        <taxon>Natronorubrum</taxon>
    </lineage>
</organism>
<dbReference type="EMBL" id="WUYX01000005">
    <property type="protein sequence ID" value="MXV60747.1"/>
    <property type="molecule type" value="Genomic_DNA"/>
</dbReference>
<feature type="compositionally biased region" description="Acidic residues" evidence="1">
    <location>
        <begin position="72"/>
        <end position="82"/>
    </location>
</feature>
<dbReference type="NCBIfam" id="NF038353">
    <property type="entry name" value="FxLYD_dom"/>
    <property type="match status" value="2"/>
</dbReference>